<dbReference type="Gene3D" id="3.30.2010.10">
    <property type="entry name" value="Metalloproteases ('zincins'), catalytic domain"/>
    <property type="match status" value="1"/>
</dbReference>
<evidence type="ECO:0000256" key="6">
    <source>
        <dbReference type="ARBA" id="ARBA00022723"/>
    </source>
</evidence>
<dbReference type="InterPro" id="IPR022919">
    <property type="entry name" value="Pept_M48_protease_HtpX"/>
</dbReference>
<keyword evidence="7 12" id="KW-0378">Hydrolase</keyword>
<evidence type="ECO:0000256" key="7">
    <source>
        <dbReference type="ARBA" id="ARBA00022801"/>
    </source>
</evidence>
<dbReference type="CDD" id="cd07340">
    <property type="entry name" value="M48B_Htpx_like"/>
    <property type="match status" value="1"/>
</dbReference>
<gene>
    <name evidence="12" type="primary">htpX</name>
    <name evidence="14" type="ORF">AUJ27_03245</name>
</gene>
<dbReference type="HAMAP" id="MF_00188">
    <property type="entry name" value="Pept_M48_protease_HtpX"/>
    <property type="match status" value="1"/>
</dbReference>
<feature type="transmembrane region" description="Helical" evidence="12">
    <location>
        <begin position="16"/>
        <end position="36"/>
    </location>
</feature>
<evidence type="ECO:0000256" key="10">
    <source>
        <dbReference type="ARBA" id="ARBA00023049"/>
    </source>
</evidence>
<feature type="transmembrane region" description="Helical" evidence="12">
    <location>
        <begin position="153"/>
        <end position="173"/>
    </location>
</feature>
<dbReference type="GO" id="GO:0004222">
    <property type="term" value="F:metalloendopeptidase activity"/>
    <property type="evidence" value="ECO:0007669"/>
    <property type="project" value="UniProtKB-UniRule"/>
</dbReference>
<name>A0A1J4T7V0_9BACT</name>
<evidence type="ECO:0000256" key="9">
    <source>
        <dbReference type="ARBA" id="ARBA00022989"/>
    </source>
</evidence>
<dbReference type="EMBL" id="MNUU01000062">
    <property type="protein sequence ID" value="OIO06987.1"/>
    <property type="molecule type" value="Genomic_DNA"/>
</dbReference>
<keyword evidence="11 12" id="KW-0472">Membrane</keyword>
<dbReference type="InterPro" id="IPR050083">
    <property type="entry name" value="HtpX_protease"/>
</dbReference>
<protein>
    <recommendedName>
        <fullName evidence="12">Protease HtpX homolog</fullName>
        <ecNumber evidence="12">3.4.24.-</ecNumber>
    </recommendedName>
</protein>
<comment type="subcellular location">
    <subcellularLocation>
        <location evidence="1 12">Cell membrane</location>
        <topology evidence="1 12">Multi-pass membrane protein</topology>
    </subcellularLocation>
</comment>
<dbReference type="EC" id="3.4.24.-" evidence="12"/>
<keyword evidence="4 12" id="KW-0645">Protease</keyword>
<evidence type="ECO:0000313" key="14">
    <source>
        <dbReference type="EMBL" id="OIO06987.1"/>
    </source>
</evidence>
<feature type="transmembrane region" description="Helical" evidence="12">
    <location>
        <begin position="42"/>
        <end position="60"/>
    </location>
</feature>
<proteinExistence type="inferred from homology"/>
<evidence type="ECO:0000256" key="12">
    <source>
        <dbReference type="HAMAP-Rule" id="MF_00188"/>
    </source>
</evidence>
<keyword evidence="5 12" id="KW-0812">Transmembrane</keyword>
<feature type="active site" evidence="12">
    <location>
        <position position="144"/>
    </location>
</feature>
<comment type="cofactor">
    <cofactor evidence="12">
        <name>Zn(2+)</name>
        <dbReference type="ChEBI" id="CHEBI:29105"/>
    </cofactor>
    <text evidence="12">Binds 1 zinc ion per subunit.</text>
</comment>
<keyword evidence="3 12" id="KW-1003">Cell membrane</keyword>
<keyword evidence="6 12" id="KW-0479">Metal-binding</keyword>
<keyword evidence="10 12" id="KW-0482">Metalloprotease</keyword>
<evidence type="ECO:0000313" key="15">
    <source>
        <dbReference type="Proteomes" id="UP000183192"/>
    </source>
</evidence>
<dbReference type="PANTHER" id="PTHR43221:SF1">
    <property type="entry name" value="PROTEASE HTPX"/>
    <property type="match status" value="1"/>
</dbReference>
<dbReference type="InterPro" id="IPR001915">
    <property type="entry name" value="Peptidase_M48"/>
</dbReference>
<feature type="transmembrane region" description="Helical" evidence="12">
    <location>
        <begin position="193"/>
        <end position="215"/>
    </location>
</feature>
<dbReference type="STRING" id="1805146.AUJ27_03245"/>
<dbReference type="Pfam" id="PF01435">
    <property type="entry name" value="Peptidase_M48"/>
    <property type="match status" value="1"/>
</dbReference>
<comment type="similarity">
    <text evidence="2 12">Belongs to the peptidase M48B family.</text>
</comment>
<feature type="binding site" evidence="12">
    <location>
        <position position="147"/>
    </location>
    <ligand>
        <name>Zn(2+)</name>
        <dbReference type="ChEBI" id="CHEBI:29105"/>
        <note>catalytic</note>
    </ligand>
</feature>
<dbReference type="PANTHER" id="PTHR43221">
    <property type="entry name" value="PROTEASE HTPX"/>
    <property type="match status" value="1"/>
</dbReference>
<keyword evidence="8 12" id="KW-0862">Zinc</keyword>
<evidence type="ECO:0000256" key="2">
    <source>
        <dbReference type="ARBA" id="ARBA00009779"/>
    </source>
</evidence>
<feature type="binding site" evidence="12">
    <location>
        <position position="225"/>
    </location>
    <ligand>
        <name>Zn(2+)</name>
        <dbReference type="ChEBI" id="CHEBI:29105"/>
        <note>catalytic</note>
    </ligand>
</feature>
<comment type="caution">
    <text evidence="14">The sequence shown here is derived from an EMBL/GenBank/DDBJ whole genome shotgun (WGS) entry which is preliminary data.</text>
</comment>
<evidence type="ECO:0000259" key="13">
    <source>
        <dbReference type="Pfam" id="PF01435"/>
    </source>
</evidence>
<keyword evidence="9 12" id="KW-1133">Transmembrane helix</keyword>
<dbReference type="GO" id="GO:0005886">
    <property type="term" value="C:plasma membrane"/>
    <property type="evidence" value="ECO:0007669"/>
    <property type="project" value="UniProtKB-SubCell"/>
</dbReference>
<evidence type="ECO:0000256" key="4">
    <source>
        <dbReference type="ARBA" id="ARBA00022670"/>
    </source>
</evidence>
<evidence type="ECO:0000256" key="3">
    <source>
        <dbReference type="ARBA" id="ARBA00022475"/>
    </source>
</evidence>
<evidence type="ECO:0000256" key="8">
    <source>
        <dbReference type="ARBA" id="ARBA00022833"/>
    </source>
</evidence>
<evidence type="ECO:0000256" key="11">
    <source>
        <dbReference type="ARBA" id="ARBA00023136"/>
    </source>
</evidence>
<dbReference type="GO" id="GO:0006508">
    <property type="term" value="P:proteolysis"/>
    <property type="evidence" value="ECO:0007669"/>
    <property type="project" value="UniProtKB-KW"/>
</dbReference>
<evidence type="ECO:0000256" key="5">
    <source>
        <dbReference type="ARBA" id="ARBA00022692"/>
    </source>
</evidence>
<evidence type="ECO:0000256" key="1">
    <source>
        <dbReference type="ARBA" id="ARBA00004651"/>
    </source>
</evidence>
<accession>A0A1J4T7V0</accession>
<feature type="binding site" evidence="12">
    <location>
        <position position="143"/>
    </location>
    <ligand>
        <name>Zn(2+)</name>
        <dbReference type="ChEBI" id="CHEBI:29105"/>
        <note>catalytic</note>
    </ligand>
</feature>
<feature type="domain" description="Peptidase M48" evidence="13">
    <location>
        <begin position="78"/>
        <end position="302"/>
    </location>
</feature>
<organism evidence="14 15">
    <name type="scientific">Candidatus Falkowbacteria bacterium CG1_02_37_44</name>
    <dbReference type="NCBI Taxonomy" id="1805146"/>
    <lineage>
        <taxon>Bacteria</taxon>
        <taxon>Candidatus Falkowiibacteriota</taxon>
    </lineage>
</organism>
<dbReference type="AlphaFoldDB" id="A0A1J4T7V0"/>
<dbReference type="GO" id="GO:0008270">
    <property type="term" value="F:zinc ion binding"/>
    <property type="evidence" value="ECO:0007669"/>
    <property type="project" value="UniProtKB-UniRule"/>
</dbReference>
<reference evidence="14 15" key="1">
    <citation type="journal article" date="2016" name="Environ. Microbiol.">
        <title>Genomic resolution of a cold subsurface aquifer community provides metabolic insights for novel microbes adapted to high CO concentrations.</title>
        <authorList>
            <person name="Probst A.J."/>
            <person name="Castelle C.J."/>
            <person name="Singh A."/>
            <person name="Brown C.T."/>
            <person name="Anantharaman K."/>
            <person name="Sharon I."/>
            <person name="Hug L.A."/>
            <person name="Burstein D."/>
            <person name="Emerson J.B."/>
            <person name="Thomas B.C."/>
            <person name="Banfield J.F."/>
        </authorList>
    </citation>
    <scope>NUCLEOTIDE SEQUENCE [LARGE SCALE GENOMIC DNA]</scope>
    <source>
        <strain evidence="14">CG1_02_37_44</strain>
    </source>
</reference>
<sequence>MPTLYNYADANKRKTWFLLSGFFIFIILVGYVFSAAADSTGILYFAVIFSIISSFVSYWWSDKIVLTMSDAKEVKFEDNKELYRLVENLCITAGLPVPKIYIINDTAPNAFATGRNPEHAIVAVTAGLLQKLERSELEGVIAHELSHIGNRDILLATLVTVLVGVVVLLADWFRRWTFWGGGSRRRGSDKGGQIQLVIMILAIIFSILAPIFAYLMQFAISKKREFLADSSGALLTRYPEGLARALEKISADTEPLEVANRATAHLYIASPFKDGQKKRGFFAKAFMTHPPVEERVAALRGLEI</sequence>
<dbReference type="Proteomes" id="UP000183192">
    <property type="component" value="Unassembled WGS sequence"/>
</dbReference>